<name>A0AAD9GAP5_BABDI</name>
<protein>
    <submittedName>
        <fullName evidence="2">Uncharacterized protein</fullName>
    </submittedName>
</protein>
<organism evidence="2 3">
    <name type="scientific">Babesia divergens</name>
    <dbReference type="NCBI Taxonomy" id="32595"/>
    <lineage>
        <taxon>Eukaryota</taxon>
        <taxon>Sar</taxon>
        <taxon>Alveolata</taxon>
        <taxon>Apicomplexa</taxon>
        <taxon>Aconoidasida</taxon>
        <taxon>Piroplasmida</taxon>
        <taxon>Babesiidae</taxon>
        <taxon>Babesia</taxon>
    </lineage>
</organism>
<dbReference type="EMBL" id="JAHBMH010000062">
    <property type="protein sequence ID" value="KAK1934961.1"/>
    <property type="molecule type" value="Genomic_DNA"/>
</dbReference>
<comment type="caution">
    <text evidence="2">The sequence shown here is derived from an EMBL/GenBank/DDBJ whole genome shotgun (WGS) entry which is preliminary data.</text>
</comment>
<sequence>MAAIREYLIYGVDDEHKHLWPIHYHLIKNDFLAAIDSIRRGANPLLEDCKGTSAIALCYKLFFNTINKSLNSTIPLCNPDEGHTQKSTPSKRHMPNTTPELHGMADYPVAKDSTEGAQRHDQLRLFTPYVEFAIGNHKLSSASSLRNALVRRAKGLLAVLRCMADREDLRLICKAALMESISILEYPALYASVMDFLFSNIRTYTMNNFQAIYVHEARALWNVAAPKDVKLKELIDFMSQIATTLEELCGIFHVDIYSQSLGGCSKLYPGHDRQLQLEKLQHHIVEMFAHMAFVTNKPLLFDVMVLQDSFPHVETAFMWDEFLSYLVSEADRYKAFVEPLMRRSLRNNLEKRICTPGMVPNEAAS</sequence>
<evidence type="ECO:0000313" key="3">
    <source>
        <dbReference type="Proteomes" id="UP001195914"/>
    </source>
</evidence>
<evidence type="ECO:0000313" key="2">
    <source>
        <dbReference type="EMBL" id="KAK1934961.1"/>
    </source>
</evidence>
<feature type="region of interest" description="Disordered" evidence="1">
    <location>
        <begin position="78"/>
        <end position="100"/>
    </location>
</feature>
<proteinExistence type="predicted"/>
<reference evidence="2" key="1">
    <citation type="journal article" date="2014" name="Nucleic Acids Res.">
        <title>The evolutionary dynamics of variant antigen genes in Babesia reveal a history of genomic innovation underlying host-parasite interaction.</title>
        <authorList>
            <person name="Jackson A.P."/>
            <person name="Otto T.D."/>
            <person name="Darby A."/>
            <person name="Ramaprasad A."/>
            <person name="Xia D."/>
            <person name="Echaide I.E."/>
            <person name="Farber M."/>
            <person name="Gahlot S."/>
            <person name="Gamble J."/>
            <person name="Gupta D."/>
            <person name="Gupta Y."/>
            <person name="Jackson L."/>
            <person name="Malandrin L."/>
            <person name="Malas T.B."/>
            <person name="Moussa E."/>
            <person name="Nair M."/>
            <person name="Reid A.J."/>
            <person name="Sanders M."/>
            <person name="Sharma J."/>
            <person name="Tracey A."/>
            <person name="Quail M.A."/>
            <person name="Weir W."/>
            <person name="Wastling J.M."/>
            <person name="Hall N."/>
            <person name="Willadsen P."/>
            <person name="Lingelbach K."/>
            <person name="Shiels B."/>
            <person name="Tait A."/>
            <person name="Berriman M."/>
            <person name="Allred D.R."/>
            <person name="Pain A."/>
        </authorList>
    </citation>
    <scope>NUCLEOTIDE SEQUENCE</scope>
    <source>
        <strain evidence="2">1802A</strain>
    </source>
</reference>
<keyword evidence="3" id="KW-1185">Reference proteome</keyword>
<dbReference type="Proteomes" id="UP001195914">
    <property type="component" value="Unassembled WGS sequence"/>
</dbReference>
<dbReference type="AlphaFoldDB" id="A0AAD9GAP5"/>
<evidence type="ECO:0000256" key="1">
    <source>
        <dbReference type="SAM" id="MobiDB-lite"/>
    </source>
</evidence>
<gene>
    <name evidence="2" type="ORF">X943_003893</name>
</gene>
<accession>A0AAD9GAP5</accession>
<reference evidence="2" key="2">
    <citation type="submission" date="2021-05" db="EMBL/GenBank/DDBJ databases">
        <authorList>
            <person name="Pain A."/>
        </authorList>
    </citation>
    <scope>NUCLEOTIDE SEQUENCE</scope>
    <source>
        <strain evidence="2">1802A</strain>
    </source>
</reference>